<evidence type="ECO:0000313" key="4">
    <source>
        <dbReference type="Proteomes" id="UP000008810"/>
    </source>
</evidence>
<feature type="non-terminal residue" evidence="2">
    <location>
        <position position="1"/>
    </location>
</feature>
<dbReference type="EnsemblPlants" id="PNT64787">
    <property type="protein sequence ID" value="PNT64787"/>
    <property type="gene ID" value="BRADI_4g33025v3"/>
</dbReference>
<evidence type="ECO:0000313" key="2">
    <source>
        <dbReference type="EMBL" id="PNT64787.1"/>
    </source>
</evidence>
<keyword evidence="4" id="KW-1185">Reference proteome</keyword>
<evidence type="ECO:0000313" key="3">
    <source>
        <dbReference type="EnsemblPlants" id="PNT64787"/>
    </source>
</evidence>
<feature type="region of interest" description="Disordered" evidence="1">
    <location>
        <begin position="98"/>
        <end position="206"/>
    </location>
</feature>
<reference evidence="3" key="3">
    <citation type="submission" date="2018-08" db="UniProtKB">
        <authorList>
            <consortium name="EnsemblPlants"/>
        </authorList>
    </citation>
    <scope>IDENTIFICATION</scope>
    <source>
        <strain evidence="3">cv. Bd21</strain>
    </source>
</reference>
<dbReference type="Gramene" id="PNT64787">
    <property type="protein sequence ID" value="PNT64787"/>
    <property type="gene ID" value="BRADI_4g33025v3"/>
</dbReference>
<dbReference type="AlphaFoldDB" id="A0A2K2CRY1"/>
<organism evidence="2">
    <name type="scientific">Brachypodium distachyon</name>
    <name type="common">Purple false brome</name>
    <name type="synonym">Trachynia distachya</name>
    <dbReference type="NCBI Taxonomy" id="15368"/>
    <lineage>
        <taxon>Eukaryota</taxon>
        <taxon>Viridiplantae</taxon>
        <taxon>Streptophyta</taxon>
        <taxon>Embryophyta</taxon>
        <taxon>Tracheophyta</taxon>
        <taxon>Spermatophyta</taxon>
        <taxon>Magnoliopsida</taxon>
        <taxon>Liliopsida</taxon>
        <taxon>Poales</taxon>
        <taxon>Poaceae</taxon>
        <taxon>BOP clade</taxon>
        <taxon>Pooideae</taxon>
        <taxon>Stipodae</taxon>
        <taxon>Brachypodieae</taxon>
        <taxon>Brachypodium</taxon>
    </lineage>
</organism>
<reference evidence="2" key="2">
    <citation type="submission" date="2017-06" db="EMBL/GenBank/DDBJ databases">
        <title>WGS assembly of Brachypodium distachyon.</title>
        <authorList>
            <consortium name="The International Brachypodium Initiative"/>
            <person name="Lucas S."/>
            <person name="Harmon-Smith M."/>
            <person name="Lail K."/>
            <person name="Tice H."/>
            <person name="Grimwood J."/>
            <person name="Bruce D."/>
            <person name="Barry K."/>
            <person name="Shu S."/>
            <person name="Lindquist E."/>
            <person name="Wang M."/>
            <person name="Pitluck S."/>
            <person name="Vogel J.P."/>
            <person name="Garvin D.F."/>
            <person name="Mockler T.C."/>
            <person name="Schmutz J."/>
            <person name="Rokhsar D."/>
            <person name="Bevan M.W."/>
        </authorList>
    </citation>
    <scope>NUCLEOTIDE SEQUENCE</scope>
    <source>
        <strain evidence="2">Bd21</strain>
    </source>
</reference>
<proteinExistence type="predicted"/>
<gene>
    <name evidence="3" type="primary">LOC104585115</name>
    <name evidence="2" type="ORF">BRADI_4g33025v3</name>
</gene>
<name>A0A2K2CRY1_BRADI</name>
<protein>
    <submittedName>
        <fullName evidence="2 3">Uncharacterized protein</fullName>
    </submittedName>
</protein>
<reference evidence="2 3" key="1">
    <citation type="journal article" date="2010" name="Nature">
        <title>Genome sequencing and analysis of the model grass Brachypodium distachyon.</title>
        <authorList>
            <consortium name="International Brachypodium Initiative"/>
        </authorList>
    </citation>
    <scope>NUCLEOTIDE SEQUENCE [LARGE SCALE GENOMIC DNA]</scope>
    <source>
        <strain evidence="2 3">Bd21</strain>
    </source>
</reference>
<accession>A0A2K2CRY1</accession>
<dbReference type="Proteomes" id="UP000008810">
    <property type="component" value="Chromosome 4"/>
</dbReference>
<feature type="compositionally biased region" description="Low complexity" evidence="1">
    <location>
        <begin position="170"/>
        <end position="194"/>
    </location>
</feature>
<sequence length="338" mass="32528">ISPPKFERNCQPHARLVARPSYRVAKADTTLAKSARAPIRWLDATTLAPPLASSSAPGPGASADAAGPSLMAVAADASVAGWLLSEEGVTLAMGASPAMGASGGKVSASPEPPASGEAASGPSASEAEGAVALDSASASASAPGAPAGPSSTASSPGEEAPISMTKALCPGPASGAPAAASGPMAAASPYSGASTRPPAPCSGEPAAGPMACPPCFRARPAPGAMAGAPAWTLPLAPSVPLISPRVPAAPASSVPITPCAAPDAFDRTADGKDFAGEAAGVSAVALAGEAPAASCTATKRRRHPARAGAMPAMARAGSAVRAGKLASERVVLDMDVQR</sequence>
<dbReference type="EMBL" id="CM000883">
    <property type="protein sequence ID" value="PNT64787.1"/>
    <property type="molecule type" value="Genomic_DNA"/>
</dbReference>
<feature type="compositionally biased region" description="Low complexity" evidence="1">
    <location>
        <begin position="114"/>
        <end position="161"/>
    </location>
</feature>
<evidence type="ECO:0000256" key="1">
    <source>
        <dbReference type="SAM" id="MobiDB-lite"/>
    </source>
</evidence>